<protein>
    <submittedName>
        <fullName evidence="6">Repeat protein (TIGR01451 family)</fullName>
    </submittedName>
</protein>
<feature type="signal peptide" evidence="4">
    <location>
        <begin position="1"/>
        <end position="26"/>
    </location>
</feature>
<feature type="domain" description="DUF11" evidence="5">
    <location>
        <begin position="719"/>
        <end position="834"/>
    </location>
</feature>
<accession>A0ABU0E1K7</accession>
<dbReference type="NCBIfam" id="TIGR01451">
    <property type="entry name" value="B_ant_repeat"/>
    <property type="match status" value="2"/>
</dbReference>
<evidence type="ECO:0000259" key="5">
    <source>
        <dbReference type="Pfam" id="PF01345"/>
    </source>
</evidence>
<dbReference type="InterPro" id="IPR001611">
    <property type="entry name" value="Leu-rich_rpt"/>
</dbReference>
<name>A0ABU0E1K7_9FIRM</name>
<dbReference type="InterPro" id="IPR001434">
    <property type="entry name" value="OmcB-like_DUF11"/>
</dbReference>
<comment type="caution">
    <text evidence="6">The sequence shown here is derived from an EMBL/GenBank/DDBJ whole genome shotgun (WGS) entry which is preliminary data.</text>
</comment>
<feature type="region of interest" description="Disordered" evidence="3">
    <location>
        <begin position="938"/>
        <end position="962"/>
    </location>
</feature>
<dbReference type="Gene3D" id="2.60.40.4270">
    <property type="entry name" value="Listeria-Bacteroides repeat domain"/>
    <property type="match status" value="1"/>
</dbReference>
<reference evidence="6 7" key="1">
    <citation type="submission" date="2023-07" db="EMBL/GenBank/DDBJ databases">
        <title>Genomic Encyclopedia of Type Strains, Phase IV (KMG-IV): sequencing the most valuable type-strain genomes for metagenomic binning, comparative biology and taxonomic classification.</title>
        <authorList>
            <person name="Goeker M."/>
        </authorList>
    </citation>
    <scope>NUCLEOTIDE SEQUENCE [LARGE SCALE GENOMIC DNA]</scope>
    <source>
        <strain evidence="6 7">DSM 16784</strain>
    </source>
</reference>
<evidence type="ECO:0000313" key="6">
    <source>
        <dbReference type="EMBL" id="MDQ0360772.1"/>
    </source>
</evidence>
<dbReference type="InterPro" id="IPR032675">
    <property type="entry name" value="LRR_dom_sf"/>
</dbReference>
<dbReference type="InterPro" id="IPR047589">
    <property type="entry name" value="DUF11_rpt"/>
</dbReference>
<evidence type="ECO:0000313" key="7">
    <source>
        <dbReference type="Proteomes" id="UP001230220"/>
    </source>
</evidence>
<dbReference type="Proteomes" id="UP001230220">
    <property type="component" value="Unassembled WGS sequence"/>
</dbReference>
<dbReference type="Pfam" id="PF01345">
    <property type="entry name" value="DUF11"/>
    <property type="match status" value="1"/>
</dbReference>
<keyword evidence="4" id="KW-0732">Signal</keyword>
<dbReference type="EMBL" id="JAUSUR010000002">
    <property type="protein sequence ID" value="MDQ0360772.1"/>
    <property type="molecule type" value="Genomic_DNA"/>
</dbReference>
<keyword evidence="1" id="KW-0433">Leucine-rich repeat</keyword>
<keyword evidence="7" id="KW-1185">Reference proteome</keyword>
<sequence length="990" mass="110874">MLKRKISFKVCVFVLLALFMVLPSVSHINSEGNTTSNLIKVDEANFPDTVFRNFILENVNIDQNGYTTQQELDTIEEIDLKSRGITSLKGIEHLTQLSNLYVQDNDIKSVDLSKNLNLYNLYIGDNDLTSIDVSAITGLGALSVADNEITTIDVSNNPNLYSLDVSNNHLDTINLDNNLGLTSLSISENYIQYIDVSKLTELTSLVCRRMNHKDYGGKGEGLEALDVSANTNLIQLDCADNDLSELDLSNNKELLHLYCQQNDFTHLDLSLNTDLESLNFSQNLLEHIDLSNNPNLTYLSCYQNFLLDLDISNQPNLTLLDCSRNQLTQLYTDHLNSIVPNTTHYRDQTRDARTYYEDGYWRVDASNFIDDSLLDRLTAETANTDYNPSTGIITFKDYSNEHIPPTQFKYLFDMEYNSTSQTEMNVQLNLFSKLPEMAIEKKVEDSDGDNLASSDEVLTYTITVSNNGDEVQKKLTVRDRMLDVMNLIDEDLDDVDVLISSTVQGDNNTTITGQELKEGYLVELVEPGEVITFTFEVTLKDLSNTSYSVIRNTAHAGRLMASAAIEIKDESTPTDDFFADKKVEDENKDNFAQKSEELTYRITVKNTTDIDINNVSVSDDLKDLSNYVTKSNKVDAVKVLLNGTINNSISFDDLKSGYLIETLRPNDEYIFEFVVTVNEDVDFDKVKKLDNTALINSTEVSASINTKEEVNPFIGDKTVTDENGDNVAAAKEKITYEISVKNTSKSTVSDIQVEDTLSNVLPYIKEELQDIEVSVSSNGAEVTRITGNDLASGYIINQLNPDEIVTLRFTVTVDDLVKFAKIPKLDNTAIINDNTYVATIPVQRASYQIIYDGNGHTLGDVPVDSTRYLEDEDIAIQCGKELRKDTDTFVNWNTRPDGSGKSFTSDEVIRCKQLFSIVHPELVTDKKLTLYAQWEGDNKEPEKPVTPDTPKANDKKNDGGVGTNDATNIMGLSLLLLLSGFAVYRKVKRQ</sequence>
<dbReference type="InterPro" id="IPR042229">
    <property type="entry name" value="Listeria/Bacterioides_rpt_sf"/>
</dbReference>
<dbReference type="Gene3D" id="2.60.40.740">
    <property type="match status" value="1"/>
</dbReference>
<proteinExistence type="predicted"/>
<dbReference type="PANTHER" id="PTHR47566">
    <property type="match status" value="1"/>
</dbReference>
<organism evidence="6 7">
    <name type="scientific">Breznakia pachnodae</name>
    <dbReference type="NCBI Taxonomy" id="265178"/>
    <lineage>
        <taxon>Bacteria</taxon>
        <taxon>Bacillati</taxon>
        <taxon>Bacillota</taxon>
        <taxon>Erysipelotrichia</taxon>
        <taxon>Erysipelotrichales</taxon>
        <taxon>Erysipelotrichaceae</taxon>
        <taxon>Breznakia</taxon>
    </lineage>
</organism>
<gene>
    <name evidence="6" type="ORF">J2S15_001517</name>
</gene>
<feature type="chain" id="PRO_5047414330" evidence="4">
    <location>
        <begin position="27"/>
        <end position="990"/>
    </location>
</feature>
<dbReference type="SUPFAM" id="SSF52058">
    <property type="entry name" value="L domain-like"/>
    <property type="match status" value="1"/>
</dbReference>
<dbReference type="RefSeq" id="WP_307406922.1">
    <property type="nucleotide sequence ID" value="NZ_JAUSUR010000002.1"/>
</dbReference>
<dbReference type="PROSITE" id="PS51450">
    <property type="entry name" value="LRR"/>
    <property type="match status" value="1"/>
</dbReference>
<keyword evidence="2" id="KW-0677">Repeat</keyword>
<feature type="compositionally biased region" description="Basic and acidic residues" evidence="3">
    <location>
        <begin position="938"/>
        <end position="958"/>
    </location>
</feature>
<evidence type="ECO:0000256" key="3">
    <source>
        <dbReference type="SAM" id="MobiDB-lite"/>
    </source>
</evidence>
<dbReference type="InterPro" id="IPR052574">
    <property type="entry name" value="CDIRP"/>
</dbReference>
<evidence type="ECO:0000256" key="1">
    <source>
        <dbReference type="ARBA" id="ARBA00022614"/>
    </source>
</evidence>
<dbReference type="Gene3D" id="3.80.10.10">
    <property type="entry name" value="Ribonuclease Inhibitor"/>
    <property type="match status" value="2"/>
</dbReference>
<dbReference type="PANTHER" id="PTHR47566:SF1">
    <property type="entry name" value="PROTEIN NUD1"/>
    <property type="match status" value="1"/>
</dbReference>
<evidence type="ECO:0000256" key="2">
    <source>
        <dbReference type="ARBA" id="ARBA00022737"/>
    </source>
</evidence>
<evidence type="ECO:0000256" key="4">
    <source>
        <dbReference type="SAM" id="SignalP"/>
    </source>
</evidence>